<evidence type="ECO:0000313" key="1">
    <source>
        <dbReference type="EMBL" id="SNR34936.1"/>
    </source>
</evidence>
<dbReference type="SUPFAM" id="SSF48452">
    <property type="entry name" value="TPR-like"/>
    <property type="match status" value="2"/>
</dbReference>
<accession>A0A238VL24</accession>
<dbReference type="EMBL" id="FZNX01000001">
    <property type="protein sequence ID" value="SNR34936.1"/>
    <property type="molecule type" value="Genomic_DNA"/>
</dbReference>
<reference evidence="2" key="1">
    <citation type="submission" date="2017-06" db="EMBL/GenBank/DDBJ databases">
        <authorList>
            <person name="Varghese N."/>
            <person name="Submissions S."/>
        </authorList>
    </citation>
    <scope>NUCLEOTIDE SEQUENCE [LARGE SCALE GENOMIC DNA]</scope>
    <source>
        <strain evidence="2">DSM 27993</strain>
    </source>
</reference>
<dbReference type="AlphaFoldDB" id="A0A238VL24"/>
<proteinExistence type="predicted"/>
<dbReference type="PANTHER" id="PTHR45588">
    <property type="entry name" value="TPR DOMAIN-CONTAINING PROTEIN"/>
    <property type="match status" value="1"/>
</dbReference>
<sequence length="562" mass="63266">MKHSKKMFVFTSTILLFCLFSCKNKTPKPNPALASIDLKRGELLLCSTEQFGEVSFSLDCNYEIREVFDLAVSLLHSFEYEEAEKVFVKVIDADPECAMAYWGVAMSIYHSLWAPPNAEVLEKGSKLIAIAQSLPKTEKAEQYVNAIGAFYKDWKTSDHHTRELLYEKKMENIYLNSKDDPEAAVFYALALTSSADANDKTYKNQKKAGALLENLFKEQPNHPGIAHYIIHSYDYPELAQMGLSTARRYAKIAPASAHAQHMPSHIFTRLGLWEESINTNINSAESAVCYAESYSPGAHWDEEIHAIGYLVYAYLQTGNNKMANEQYEYIKTFKEIFPPNFKIAYTFSAIPSRIALENKDWEKASKLQLPPSIEIPWEKFPWENSILNFARTLGFSHLGKIKAAENELQILKKHHQSLVGTDAYKANQVMIQINAAEAWIHLANGNKSEALSLMKLAAKMESETSKHPVTPGEVLPADELLGDMLLELNKPEEALEAYEINLKGHPNRFNGIYGAAIAAKQSGNNEKATRYFMQLIELTKNSNSDRPELGEAIAFIAKQATI</sequence>
<dbReference type="RefSeq" id="WP_245856743.1">
    <property type="nucleotide sequence ID" value="NZ_FZNX01000001.1"/>
</dbReference>
<gene>
    <name evidence="1" type="ORF">SAMN04488111_0655</name>
</gene>
<keyword evidence="2" id="KW-1185">Reference proteome</keyword>
<protein>
    <recommendedName>
        <fullName evidence="3">Tetratricopeptide repeat-containing protein</fullName>
    </recommendedName>
</protein>
<name>A0A238VL24_9FLAO</name>
<dbReference type="InterPro" id="IPR011990">
    <property type="entry name" value="TPR-like_helical_dom_sf"/>
</dbReference>
<evidence type="ECO:0000313" key="2">
    <source>
        <dbReference type="Proteomes" id="UP000198412"/>
    </source>
</evidence>
<dbReference type="Proteomes" id="UP000198412">
    <property type="component" value="Unassembled WGS sequence"/>
</dbReference>
<dbReference type="PANTHER" id="PTHR45588:SF1">
    <property type="entry name" value="WW DOMAIN-CONTAINING PROTEIN"/>
    <property type="match status" value="1"/>
</dbReference>
<organism evidence="1 2">
    <name type="scientific">Lutibacter flavus</name>
    <dbReference type="NCBI Taxonomy" id="691689"/>
    <lineage>
        <taxon>Bacteria</taxon>
        <taxon>Pseudomonadati</taxon>
        <taxon>Bacteroidota</taxon>
        <taxon>Flavobacteriia</taxon>
        <taxon>Flavobacteriales</taxon>
        <taxon>Flavobacteriaceae</taxon>
        <taxon>Lutibacter</taxon>
    </lineage>
</organism>
<dbReference type="Gene3D" id="1.25.40.10">
    <property type="entry name" value="Tetratricopeptide repeat domain"/>
    <property type="match status" value="2"/>
</dbReference>
<evidence type="ECO:0008006" key="3">
    <source>
        <dbReference type="Google" id="ProtNLM"/>
    </source>
</evidence>